<feature type="transmembrane region" description="Helical" evidence="1">
    <location>
        <begin position="12"/>
        <end position="32"/>
    </location>
</feature>
<keyword evidence="3" id="KW-1185">Reference proteome</keyword>
<dbReference type="Proteomes" id="UP001365781">
    <property type="component" value="Unassembled WGS sequence"/>
</dbReference>
<sequence length="124" mass="13437">MADRNDEVMGHLALTISVVYSLLVDVCAMLPVPIGLPISQHIPAELAVPAIQRVTEVAPDQPMGELQLAQLHTGCIHLLAAIDLYALCGARYMDTRAEGVAANLLYGEEALRHLEVWLVINQAD</sequence>
<name>A0ABU8G9T1_9ACTN</name>
<accession>A0ABU8G9T1</accession>
<organism evidence="2 3">
    <name type="scientific">Streptomyces brasiliscabiei</name>
    <dbReference type="NCBI Taxonomy" id="2736302"/>
    <lineage>
        <taxon>Bacteria</taxon>
        <taxon>Bacillati</taxon>
        <taxon>Actinomycetota</taxon>
        <taxon>Actinomycetes</taxon>
        <taxon>Kitasatosporales</taxon>
        <taxon>Streptomycetaceae</taxon>
        <taxon>Streptomyces</taxon>
    </lineage>
</organism>
<dbReference type="EMBL" id="JBBAYM010000007">
    <property type="protein sequence ID" value="MEI5609960.1"/>
    <property type="molecule type" value="Genomic_DNA"/>
</dbReference>
<evidence type="ECO:0000256" key="1">
    <source>
        <dbReference type="SAM" id="Phobius"/>
    </source>
</evidence>
<gene>
    <name evidence="2" type="ORF">WB403_12350</name>
</gene>
<reference evidence="2 3" key="1">
    <citation type="submission" date="2024-03" db="EMBL/GenBank/DDBJ databases">
        <title>First Report of Pectobacterium brasiliscabiei causing potato scab in china.</title>
        <authorList>
            <person name="Handique U."/>
        </authorList>
    </citation>
    <scope>NUCLEOTIDE SEQUENCE [LARGE SCALE GENOMIC DNA]</scope>
    <source>
        <strain evidence="2 3">ZRIMU1503</strain>
    </source>
</reference>
<comment type="caution">
    <text evidence="2">The sequence shown here is derived from an EMBL/GenBank/DDBJ whole genome shotgun (WGS) entry which is preliminary data.</text>
</comment>
<dbReference type="RefSeq" id="WP_336558260.1">
    <property type="nucleotide sequence ID" value="NZ_JBBAYL010000004.1"/>
</dbReference>
<keyword evidence="1" id="KW-0472">Membrane</keyword>
<keyword evidence="1" id="KW-1133">Transmembrane helix</keyword>
<proteinExistence type="predicted"/>
<protein>
    <submittedName>
        <fullName evidence="2">Uncharacterized protein</fullName>
    </submittedName>
</protein>
<keyword evidence="1" id="KW-0812">Transmembrane</keyword>
<evidence type="ECO:0000313" key="2">
    <source>
        <dbReference type="EMBL" id="MEI5609960.1"/>
    </source>
</evidence>
<evidence type="ECO:0000313" key="3">
    <source>
        <dbReference type="Proteomes" id="UP001365781"/>
    </source>
</evidence>